<evidence type="ECO:0000256" key="1">
    <source>
        <dbReference type="SAM" id="Phobius"/>
    </source>
</evidence>
<organism evidence="2 3">
    <name type="scientific">Saccharibacillus brassicae</name>
    <dbReference type="NCBI Taxonomy" id="2583377"/>
    <lineage>
        <taxon>Bacteria</taxon>
        <taxon>Bacillati</taxon>
        <taxon>Bacillota</taxon>
        <taxon>Bacilli</taxon>
        <taxon>Bacillales</taxon>
        <taxon>Paenibacillaceae</taxon>
        <taxon>Saccharibacillus</taxon>
    </lineage>
</organism>
<reference evidence="2 3" key="1">
    <citation type="submission" date="2019-06" db="EMBL/GenBank/DDBJ databases">
        <title>Saccharibacillus brassicae sp. nov., an endophytic bacterium isolated from Chinese cabbage seeds (Brassica pekinensis).</title>
        <authorList>
            <person name="Jiang L."/>
            <person name="Lee J."/>
            <person name="Kim S.W."/>
        </authorList>
    </citation>
    <scope>NUCLEOTIDE SEQUENCE [LARGE SCALE GENOMIC DNA]</scope>
    <source>
        <strain evidence="3">KCTC 43072 / ATSA2</strain>
    </source>
</reference>
<keyword evidence="3" id="KW-1185">Reference proteome</keyword>
<keyword evidence="1" id="KW-0472">Membrane</keyword>
<sequence length="119" mass="13913">MSKSSKSFLKTCPNQQIIIVKALKIMILEGYMGLVDEERKESGSKEQYDLLWSQIVEKDEAERQAIIEKMNFLLLPRHQKINFRLKKFKTPLLWIVPLCSISIVLLLYVVFILAALWTE</sequence>
<dbReference type="AlphaFoldDB" id="A0A4Y6UYD8"/>
<proteinExistence type="predicted"/>
<dbReference type="RefSeq" id="WP_141447971.1">
    <property type="nucleotide sequence ID" value="NZ_CP041217.1"/>
</dbReference>
<accession>A0A4Y6UYD8</accession>
<keyword evidence="1" id="KW-1133">Transmembrane helix</keyword>
<feature type="transmembrane region" description="Helical" evidence="1">
    <location>
        <begin position="92"/>
        <end position="117"/>
    </location>
</feature>
<name>A0A4Y6UYD8_SACBS</name>
<dbReference type="Proteomes" id="UP000316968">
    <property type="component" value="Chromosome"/>
</dbReference>
<protein>
    <submittedName>
        <fullName evidence="2">Uncharacterized protein</fullName>
    </submittedName>
</protein>
<dbReference type="KEGG" id="saca:FFV09_11610"/>
<gene>
    <name evidence="2" type="ORF">FFV09_11610</name>
</gene>
<keyword evidence="1" id="KW-0812">Transmembrane</keyword>
<evidence type="ECO:0000313" key="3">
    <source>
        <dbReference type="Proteomes" id="UP000316968"/>
    </source>
</evidence>
<dbReference type="EMBL" id="CP041217">
    <property type="protein sequence ID" value="QDH21426.1"/>
    <property type="molecule type" value="Genomic_DNA"/>
</dbReference>
<evidence type="ECO:0000313" key="2">
    <source>
        <dbReference type="EMBL" id="QDH21426.1"/>
    </source>
</evidence>
<dbReference type="OrthoDB" id="2625922at2"/>